<protein>
    <recommendedName>
        <fullName evidence="3">TonB-dependent receptor plug domain-containing protein</fullName>
    </recommendedName>
</protein>
<reference evidence="1 2" key="1">
    <citation type="submission" date="2020-10" db="EMBL/GenBank/DDBJ databases">
        <title>The genome sequence of Flavobacterium aquaticum 1Y8A.</title>
        <authorList>
            <person name="Liu Y."/>
        </authorList>
    </citation>
    <scope>NUCLEOTIDE SEQUENCE [LARGE SCALE GENOMIC DNA]</scope>
    <source>
        <strain evidence="1 2">1Y8A</strain>
    </source>
</reference>
<dbReference type="RefSeq" id="WP_194094824.1">
    <property type="nucleotide sequence ID" value="NZ_JADFTZ010000002.1"/>
</dbReference>
<comment type="caution">
    <text evidence="1">The sequence shown here is derived from an EMBL/GenBank/DDBJ whole genome shotgun (WGS) entry which is preliminary data.</text>
</comment>
<evidence type="ECO:0000313" key="1">
    <source>
        <dbReference type="EMBL" id="MBE9576309.1"/>
    </source>
</evidence>
<dbReference type="InterPro" id="IPR008969">
    <property type="entry name" value="CarboxyPept-like_regulatory"/>
</dbReference>
<sequence length="471" mass="54346">MKKVFIIFLIIIGCQINAQNDTIKSNNWKNNAKKIAFHKNNALVVIDGSHTSNEILAHLDLSKITDVTVLKKKEAIEKYGEIGKAGVVEIKTKGYSRETLEKLIKIYAFEQKPNSGKTFTITGIVTDCEKFSIGGAGISNLNSKTNTFSDFDGKFEIEVHKNDVLEIYSNGFKTERVLISSYNKIEISLKEDQNSEKIIVAKPVIYLYPIEKTEIDLQLNFKGKLLTSFPKYDKNWEVVAEPNGQIFDKKSNRYYSSLFWDGTIDFPEEHYKYDDGFIVPKEKLAEFFIEKLEYIGLNNQETNEFIQYWLPILERNKYNFIHFLINEECNEIATLKVNPKAETMIRIYIEFYGLENYTRINEQKLPKTERKGFTIVEWGGADFSGEMSEKDFFTINKLPEYITLSHKRKDPKDIQPLYIIDNKISSKKVFDKLQPSQIKKIETYNGEKGAALYGELGVNGVFEITTKNPKK</sequence>
<dbReference type="SUPFAM" id="SSF49464">
    <property type="entry name" value="Carboxypeptidase regulatory domain-like"/>
    <property type="match status" value="1"/>
</dbReference>
<dbReference type="Gene3D" id="2.170.130.10">
    <property type="entry name" value="TonB-dependent receptor, plug domain"/>
    <property type="match status" value="1"/>
</dbReference>
<keyword evidence="2" id="KW-1185">Reference proteome</keyword>
<gene>
    <name evidence="1" type="ORF">IM755_06255</name>
</gene>
<proteinExistence type="predicted"/>
<evidence type="ECO:0000313" key="2">
    <source>
        <dbReference type="Proteomes" id="UP000656274"/>
    </source>
</evidence>
<dbReference type="InterPro" id="IPR037066">
    <property type="entry name" value="Plug_dom_sf"/>
</dbReference>
<evidence type="ECO:0008006" key="3">
    <source>
        <dbReference type="Google" id="ProtNLM"/>
    </source>
</evidence>
<organism evidence="1 2">
    <name type="scientific">Flavobacterium proteolyticum</name>
    <dbReference type="NCBI Taxonomy" id="2911683"/>
    <lineage>
        <taxon>Bacteria</taxon>
        <taxon>Pseudomonadati</taxon>
        <taxon>Bacteroidota</taxon>
        <taxon>Flavobacteriia</taxon>
        <taxon>Flavobacteriales</taxon>
        <taxon>Flavobacteriaceae</taxon>
        <taxon>Flavobacterium</taxon>
    </lineage>
</organism>
<dbReference type="Proteomes" id="UP000656274">
    <property type="component" value="Unassembled WGS sequence"/>
</dbReference>
<name>A0ABR9WTA4_9FLAO</name>
<accession>A0ABR9WTA4</accession>
<dbReference type="EMBL" id="JADFTZ010000002">
    <property type="protein sequence ID" value="MBE9576309.1"/>
    <property type="molecule type" value="Genomic_DNA"/>
</dbReference>